<dbReference type="EMBL" id="JAUFQC010000001">
    <property type="protein sequence ID" value="MDN3609678.1"/>
    <property type="molecule type" value="Genomic_DNA"/>
</dbReference>
<proteinExistence type="predicted"/>
<gene>
    <name evidence="2" type="ORF">QWZ16_08180</name>
</gene>
<reference evidence="3" key="1">
    <citation type="journal article" date="2019" name="Int. J. Syst. Evol. Microbiol.">
        <title>The Global Catalogue of Microorganisms (GCM) 10K type strain sequencing project: providing services to taxonomists for standard genome sequencing and annotation.</title>
        <authorList>
            <consortium name="The Broad Institute Genomics Platform"/>
            <consortium name="The Broad Institute Genome Sequencing Center for Infectious Disease"/>
            <person name="Wu L."/>
            <person name="Ma J."/>
        </authorList>
    </citation>
    <scope>NUCLEOTIDE SEQUENCE [LARGE SCALE GENOMIC DNA]</scope>
    <source>
        <strain evidence="3">CECT 7398</strain>
    </source>
</reference>
<feature type="transmembrane region" description="Helical" evidence="1">
    <location>
        <begin position="106"/>
        <end position="125"/>
    </location>
</feature>
<keyword evidence="3" id="KW-1185">Reference proteome</keyword>
<protein>
    <submittedName>
        <fullName evidence="2">DUF2878 domain-containing protein</fullName>
    </submittedName>
</protein>
<keyword evidence="1" id="KW-1133">Transmembrane helix</keyword>
<comment type="caution">
    <text evidence="2">The sequence shown here is derived from an EMBL/GenBank/DDBJ whole genome shotgun (WGS) entry which is preliminary data.</text>
</comment>
<name>A0ABT8BRX6_9VIBR</name>
<feature type="transmembrane region" description="Helical" evidence="1">
    <location>
        <begin position="53"/>
        <end position="76"/>
    </location>
</feature>
<keyword evidence="1" id="KW-0812">Transmembrane</keyword>
<feature type="transmembrane region" description="Helical" evidence="1">
    <location>
        <begin position="137"/>
        <end position="156"/>
    </location>
</feature>
<feature type="transmembrane region" description="Helical" evidence="1">
    <location>
        <begin position="82"/>
        <end position="99"/>
    </location>
</feature>
<accession>A0ABT8BRX6</accession>
<dbReference type="InterPro" id="IPR021306">
    <property type="entry name" value="DUF2878"/>
</dbReference>
<feature type="transmembrane region" description="Helical" evidence="1">
    <location>
        <begin position="7"/>
        <end position="23"/>
    </location>
</feature>
<dbReference type="Pfam" id="PF11086">
    <property type="entry name" value="DUF2878"/>
    <property type="match status" value="1"/>
</dbReference>
<evidence type="ECO:0000256" key="1">
    <source>
        <dbReference type="SAM" id="Phobius"/>
    </source>
</evidence>
<evidence type="ECO:0000313" key="3">
    <source>
        <dbReference type="Proteomes" id="UP001238540"/>
    </source>
</evidence>
<evidence type="ECO:0000313" key="2">
    <source>
        <dbReference type="EMBL" id="MDN3609678.1"/>
    </source>
</evidence>
<feature type="transmembrane region" description="Helical" evidence="1">
    <location>
        <begin position="29"/>
        <end position="46"/>
    </location>
</feature>
<keyword evidence="1" id="KW-0472">Membrane</keyword>
<sequence length="174" mass="19777">MSTWRLLIYSCWFQSLWFVAILGKESLQWLLVVMVLATYIYSYSVMSIKLFRLLLLSVVGVVVDVGNMVFGLFSFYQGGFPIWLVALWLIFVWYAYFLAPLLTRYPIALVSIVGGCAGVLSYFAGYKLGAVAFPLNTLNTLCVLLVEWVMLMTLIVKVFGYDLKKTVVHSEHDV</sequence>
<dbReference type="Proteomes" id="UP001238540">
    <property type="component" value="Unassembled WGS sequence"/>
</dbReference>
<dbReference type="RefSeq" id="WP_076587025.1">
    <property type="nucleotide sequence ID" value="NZ_JABEYA020000007.1"/>
</dbReference>
<organism evidence="2 3">
    <name type="scientific">Vibrio ostreicida</name>
    <dbReference type="NCBI Taxonomy" id="526588"/>
    <lineage>
        <taxon>Bacteria</taxon>
        <taxon>Pseudomonadati</taxon>
        <taxon>Pseudomonadota</taxon>
        <taxon>Gammaproteobacteria</taxon>
        <taxon>Vibrionales</taxon>
        <taxon>Vibrionaceae</taxon>
        <taxon>Vibrio</taxon>
    </lineage>
</organism>